<protein>
    <submittedName>
        <fullName evidence="2">Uncharacterized protein</fullName>
    </submittedName>
</protein>
<dbReference type="EMBL" id="PEWV01000069">
    <property type="protein sequence ID" value="PIU41190.1"/>
    <property type="molecule type" value="Genomic_DNA"/>
</dbReference>
<evidence type="ECO:0000256" key="1">
    <source>
        <dbReference type="SAM" id="MobiDB-lite"/>
    </source>
</evidence>
<dbReference type="AlphaFoldDB" id="A0A2J0KXP4"/>
<evidence type="ECO:0000313" key="2">
    <source>
        <dbReference type="EMBL" id="PIU41190.1"/>
    </source>
</evidence>
<feature type="compositionally biased region" description="Basic and acidic residues" evidence="1">
    <location>
        <begin position="38"/>
        <end position="55"/>
    </location>
</feature>
<reference evidence="2 3" key="1">
    <citation type="submission" date="2017-09" db="EMBL/GenBank/DDBJ databases">
        <title>Depth-based differentiation of microbial function through sediment-hosted aquifers and enrichment of novel symbionts in the deep terrestrial subsurface.</title>
        <authorList>
            <person name="Probst A.J."/>
            <person name="Ladd B."/>
            <person name="Jarett J.K."/>
            <person name="Geller-Mcgrath D.E."/>
            <person name="Sieber C.M."/>
            <person name="Emerson J.B."/>
            <person name="Anantharaman K."/>
            <person name="Thomas B.C."/>
            <person name="Malmstrom R."/>
            <person name="Stieglmeier M."/>
            <person name="Klingl A."/>
            <person name="Woyke T."/>
            <person name="Ryan C.M."/>
            <person name="Banfield J.F."/>
        </authorList>
    </citation>
    <scope>NUCLEOTIDE SEQUENCE [LARGE SCALE GENOMIC DNA]</scope>
    <source>
        <strain evidence="2">CG07_land_8_20_14_0_80_42_15</strain>
    </source>
</reference>
<dbReference type="Proteomes" id="UP000230052">
    <property type="component" value="Unassembled WGS sequence"/>
</dbReference>
<accession>A0A2J0KXP4</accession>
<gene>
    <name evidence="2" type="ORF">COS99_06730</name>
</gene>
<feature type="region of interest" description="Disordered" evidence="1">
    <location>
        <begin position="38"/>
        <end position="69"/>
    </location>
</feature>
<sequence>MDRISRFVIWICSKFNREQIERIIKDLQEILVNRNPEVKPKDDFKEKHPNYREFSVDPNPPLKQPVKKN</sequence>
<evidence type="ECO:0000313" key="3">
    <source>
        <dbReference type="Proteomes" id="UP000230052"/>
    </source>
</evidence>
<name>A0A2J0KXP4_9BACT</name>
<proteinExistence type="predicted"/>
<comment type="caution">
    <text evidence="2">The sequence shown here is derived from an EMBL/GenBank/DDBJ whole genome shotgun (WGS) entry which is preliminary data.</text>
</comment>
<organism evidence="2 3">
    <name type="scientific">Candidatus Aquitaenariimonas noxiae</name>
    <dbReference type="NCBI Taxonomy" id="1974741"/>
    <lineage>
        <taxon>Bacteria</taxon>
        <taxon>Pseudomonadati</taxon>
        <taxon>Candidatus Omnitrophota</taxon>
        <taxon>Candidatus Aquitaenariimonas</taxon>
    </lineage>
</organism>